<organism evidence="1 2">
    <name type="scientific">Pyropia yezoensis</name>
    <name type="common">Susabi-nori</name>
    <name type="synonym">Porphyra yezoensis</name>
    <dbReference type="NCBI Taxonomy" id="2788"/>
    <lineage>
        <taxon>Eukaryota</taxon>
        <taxon>Rhodophyta</taxon>
        <taxon>Bangiophyceae</taxon>
        <taxon>Bangiales</taxon>
        <taxon>Bangiaceae</taxon>
        <taxon>Pyropia</taxon>
    </lineage>
</organism>
<protein>
    <submittedName>
        <fullName evidence="1">Uncharacterized protein</fullName>
    </submittedName>
</protein>
<evidence type="ECO:0000313" key="1">
    <source>
        <dbReference type="EMBL" id="KAK1866722.1"/>
    </source>
</evidence>
<comment type="caution">
    <text evidence="1">The sequence shown here is derived from an EMBL/GenBank/DDBJ whole genome shotgun (WGS) entry which is preliminary data.</text>
</comment>
<sequence length="354" mass="38408">MERPALPPVKHALTGGGWMAVDGGRRIIPELDGTAEAATVNGGAPPTKDTFAHPLIRTTKTLDVQTVLMDSTAWDGFPFRADDVLVATYGKAGTSWMQAILGHLLLGVGSDAAARPQAVSPWLDMRSATPVAERHAALAAQTHRRFLKSHLPLDALPYSPDLKYIYIGRDARDLIWSMHNHHTSLLPEALAALNALPGRVGPPMGPAPTDPVAYWRDWMDGDGAPWWPFWSHTRAWWAARSLPNVLLLHYADMLADLPAAVRRVAAFLAVPVTPEDVATITERCSFAYMRAHAADVVPGGGHAFRGGAEAFIHKGTNGRWRGMLSEEDVATYEARAVAELGDDCARWLREGGSV</sequence>
<keyword evidence="2" id="KW-1185">Reference proteome</keyword>
<dbReference type="EMBL" id="CM020619">
    <property type="protein sequence ID" value="KAK1866722.1"/>
    <property type="molecule type" value="Genomic_DNA"/>
</dbReference>
<proteinExistence type="predicted"/>
<gene>
    <name evidence="1" type="ORF">I4F81_009237</name>
</gene>
<reference evidence="1" key="1">
    <citation type="submission" date="2019-11" db="EMBL/GenBank/DDBJ databases">
        <title>Nori genome reveals adaptations in red seaweeds to the harsh intertidal environment.</title>
        <authorList>
            <person name="Wang D."/>
            <person name="Mao Y."/>
        </authorList>
    </citation>
    <scope>NUCLEOTIDE SEQUENCE</scope>
    <source>
        <tissue evidence="1">Gametophyte</tissue>
    </source>
</reference>
<accession>A0ACC3C989</accession>
<evidence type="ECO:0000313" key="2">
    <source>
        <dbReference type="Proteomes" id="UP000798662"/>
    </source>
</evidence>
<dbReference type="Proteomes" id="UP000798662">
    <property type="component" value="Chromosome 2"/>
</dbReference>
<name>A0ACC3C989_PYRYE</name>